<keyword evidence="6" id="KW-0119">Carbohydrate metabolism</keyword>
<dbReference type="InterPro" id="IPR003385">
    <property type="entry name" value="Glyco_hydro_77"/>
</dbReference>
<sequence>MTSPPTKELLLEKSSNTGRYGGILLHPSSLPGEFGIGDLRPQVYKFIDFLNKYNQNLWQILPLGPTGYGNSPYQCFSAFAGNPMIISPKKLCEIGFLTDRECKPQDPFSESSVDYGKVIPYKWQLLEYAFKKYMQRQPLRLESEFSDFIRKHSF</sequence>
<evidence type="ECO:0000313" key="9">
    <source>
        <dbReference type="EMBL" id="GAH72841.1"/>
    </source>
</evidence>
<organism evidence="9">
    <name type="scientific">marine sediment metagenome</name>
    <dbReference type="NCBI Taxonomy" id="412755"/>
    <lineage>
        <taxon>unclassified sequences</taxon>
        <taxon>metagenomes</taxon>
        <taxon>ecological metagenomes</taxon>
    </lineage>
</organism>
<evidence type="ECO:0000256" key="2">
    <source>
        <dbReference type="ARBA" id="ARBA00005684"/>
    </source>
</evidence>
<reference evidence="9" key="1">
    <citation type="journal article" date="2014" name="Front. Microbiol.">
        <title>High frequency of phylogenetically diverse reductive dehalogenase-homologous genes in deep subseafloor sedimentary metagenomes.</title>
        <authorList>
            <person name="Kawai M."/>
            <person name="Futagami T."/>
            <person name="Toyoda A."/>
            <person name="Takaki Y."/>
            <person name="Nishi S."/>
            <person name="Hori S."/>
            <person name="Arai W."/>
            <person name="Tsubouchi T."/>
            <person name="Morono Y."/>
            <person name="Uchiyama I."/>
            <person name="Ito T."/>
            <person name="Fujiyama A."/>
            <person name="Inagaki F."/>
            <person name="Takami H."/>
        </authorList>
    </citation>
    <scope>NUCLEOTIDE SEQUENCE</scope>
    <source>
        <strain evidence="9">Expedition CK06-06</strain>
    </source>
</reference>
<dbReference type="SUPFAM" id="SSF51445">
    <property type="entry name" value="(Trans)glycosidases"/>
    <property type="match status" value="1"/>
</dbReference>
<dbReference type="Gene3D" id="3.20.20.80">
    <property type="entry name" value="Glycosidases"/>
    <property type="match status" value="1"/>
</dbReference>
<evidence type="ECO:0000256" key="3">
    <source>
        <dbReference type="ARBA" id="ARBA00012560"/>
    </source>
</evidence>
<comment type="caution">
    <text evidence="9">The sequence shown here is derived from an EMBL/GenBank/DDBJ whole genome shotgun (WGS) entry which is preliminary data.</text>
</comment>
<dbReference type="GO" id="GO:0005975">
    <property type="term" value="P:carbohydrate metabolic process"/>
    <property type="evidence" value="ECO:0007669"/>
    <property type="project" value="InterPro"/>
</dbReference>
<dbReference type="InterPro" id="IPR017853">
    <property type="entry name" value="GH"/>
</dbReference>
<proteinExistence type="inferred from homology"/>
<keyword evidence="4" id="KW-0328">Glycosyltransferase</keyword>
<dbReference type="PANTHER" id="PTHR32438:SF5">
    <property type="entry name" value="4-ALPHA-GLUCANOTRANSFERASE DPE1, CHLOROPLASTIC_AMYLOPLASTIC"/>
    <property type="match status" value="1"/>
</dbReference>
<protein>
    <recommendedName>
        <fullName evidence="3">4-alpha-glucanotransferase</fullName>
        <ecNumber evidence="3">2.4.1.25</ecNumber>
    </recommendedName>
    <alternativeName>
        <fullName evidence="7">Amylomaltase</fullName>
    </alternativeName>
    <alternativeName>
        <fullName evidence="8">Disproportionating enzyme</fullName>
    </alternativeName>
</protein>
<evidence type="ECO:0000256" key="4">
    <source>
        <dbReference type="ARBA" id="ARBA00022676"/>
    </source>
</evidence>
<evidence type="ECO:0000256" key="7">
    <source>
        <dbReference type="ARBA" id="ARBA00031423"/>
    </source>
</evidence>
<evidence type="ECO:0000256" key="1">
    <source>
        <dbReference type="ARBA" id="ARBA00000439"/>
    </source>
</evidence>
<dbReference type="EC" id="2.4.1.25" evidence="3"/>
<accession>X1HRP5</accession>
<gene>
    <name evidence="9" type="ORF">S03H2_51377</name>
</gene>
<dbReference type="GO" id="GO:0004134">
    <property type="term" value="F:4-alpha-glucanotransferase activity"/>
    <property type="evidence" value="ECO:0007669"/>
    <property type="project" value="UniProtKB-EC"/>
</dbReference>
<name>X1HRP5_9ZZZZ</name>
<dbReference type="Pfam" id="PF02446">
    <property type="entry name" value="Glyco_hydro_77"/>
    <property type="match status" value="1"/>
</dbReference>
<dbReference type="PANTHER" id="PTHR32438">
    <property type="entry name" value="4-ALPHA-GLUCANOTRANSFERASE DPE1, CHLOROPLASTIC/AMYLOPLASTIC"/>
    <property type="match status" value="1"/>
</dbReference>
<evidence type="ECO:0000256" key="8">
    <source>
        <dbReference type="ARBA" id="ARBA00031501"/>
    </source>
</evidence>
<comment type="similarity">
    <text evidence="2">Belongs to the disproportionating enzyme family.</text>
</comment>
<evidence type="ECO:0000256" key="6">
    <source>
        <dbReference type="ARBA" id="ARBA00023277"/>
    </source>
</evidence>
<comment type="catalytic activity">
    <reaction evidence="1">
        <text>Transfers a segment of a (1-&gt;4)-alpha-D-glucan to a new position in an acceptor, which may be glucose or a (1-&gt;4)-alpha-D-glucan.</text>
        <dbReference type="EC" id="2.4.1.25"/>
    </reaction>
</comment>
<dbReference type="AlphaFoldDB" id="X1HRP5"/>
<evidence type="ECO:0000256" key="5">
    <source>
        <dbReference type="ARBA" id="ARBA00022679"/>
    </source>
</evidence>
<dbReference type="EMBL" id="BARU01032592">
    <property type="protein sequence ID" value="GAH72841.1"/>
    <property type="molecule type" value="Genomic_DNA"/>
</dbReference>
<keyword evidence="5" id="KW-0808">Transferase</keyword>